<dbReference type="Proteomes" id="UP001249020">
    <property type="component" value="Unassembled WGS sequence"/>
</dbReference>
<dbReference type="InterPro" id="IPR045214">
    <property type="entry name" value="Surf1/Surf4"/>
</dbReference>
<evidence type="ECO:0000256" key="1">
    <source>
        <dbReference type="ARBA" id="ARBA00004370"/>
    </source>
</evidence>
<dbReference type="EMBL" id="JAVRIE010000006">
    <property type="protein sequence ID" value="MDT0583721.1"/>
    <property type="molecule type" value="Genomic_DNA"/>
</dbReference>
<keyword evidence="6" id="KW-1003">Cell membrane</keyword>
<dbReference type="PANTHER" id="PTHR23427">
    <property type="entry name" value="SURFEIT LOCUS PROTEIN"/>
    <property type="match status" value="1"/>
</dbReference>
<keyword evidence="8" id="KW-1185">Reference proteome</keyword>
<dbReference type="Pfam" id="PF02104">
    <property type="entry name" value="SURF1"/>
    <property type="match status" value="1"/>
</dbReference>
<evidence type="ECO:0000256" key="2">
    <source>
        <dbReference type="ARBA" id="ARBA00007165"/>
    </source>
</evidence>
<organism evidence="7 8">
    <name type="scientific">Brumicola blandensis</name>
    <dbReference type="NCBI Taxonomy" id="3075611"/>
    <lineage>
        <taxon>Bacteria</taxon>
        <taxon>Pseudomonadati</taxon>
        <taxon>Pseudomonadota</taxon>
        <taxon>Gammaproteobacteria</taxon>
        <taxon>Alteromonadales</taxon>
        <taxon>Alteromonadaceae</taxon>
        <taxon>Brumicola</taxon>
    </lineage>
</organism>
<comment type="similarity">
    <text evidence="2 6">Belongs to the SURF1 family.</text>
</comment>
<feature type="transmembrane region" description="Helical" evidence="6">
    <location>
        <begin position="246"/>
        <end position="265"/>
    </location>
</feature>
<dbReference type="PANTHER" id="PTHR23427:SF2">
    <property type="entry name" value="SURFEIT LOCUS PROTEIN 1"/>
    <property type="match status" value="1"/>
</dbReference>
<keyword evidence="4 6" id="KW-1133">Transmembrane helix</keyword>
<evidence type="ECO:0000313" key="7">
    <source>
        <dbReference type="EMBL" id="MDT0583721.1"/>
    </source>
</evidence>
<dbReference type="CDD" id="cd06662">
    <property type="entry name" value="SURF1"/>
    <property type="match status" value="1"/>
</dbReference>
<sequence>MWLRKLPIIPTLITLVCVVIMFGLGIWQLDRKAEKDVRLAQIEERRTSEAYTLSELMLIAGEESTTSQTEDIQDYPVQVIGEANIDKLFYIDNKINEGRVGFEVVVPIKLNSDLSSQISKGASSDPTFVLANLGWLRGSGIRGELPNIPQADLALIAGTNNVFRGVVKYPSNNAMVSETNISFGEFPALLQQLDLAKAAEHLQLSGDKSLLPFIINIDKNPQTEFVREWQPVVMAPEKHLGYAAQWFGLGIAALTIYLLSLMKLLHSKNNKET</sequence>
<dbReference type="RefSeq" id="WP_311362489.1">
    <property type="nucleotide sequence ID" value="NZ_JAVRIE010000006.1"/>
</dbReference>
<dbReference type="PROSITE" id="PS50895">
    <property type="entry name" value="SURF1"/>
    <property type="match status" value="1"/>
</dbReference>
<accession>A0AAW8R352</accession>
<evidence type="ECO:0000256" key="4">
    <source>
        <dbReference type="ARBA" id="ARBA00022989"/>
    </source>
</evidence>
<evidence type="ECO:0000256" key="5">
    <source>
        <dbReference type="ARBA" id="ARBA00023136"/>
    </source>
</evidence>
<dbReference type="AlphaFoldDB" id="A0AAW8R352"/>
<evidence type="ECO:0000256" key="3">
    <source>
        <dbReference type="ARBA" id="ARBA00022692"/>
    </source>
</evidence>
<reference evidence="7 8" key="1">
    <citation type="submission" date="2023-09" db="EMBL/GenBank/DDBJ databases">
        <authorList>
            <person name="Rey-Velasco X."/>
        </authorList>
    </citation>
    <scope>NUCLEOTIDE SEQUENCE [LARGE SCALE GENOMIC DNA]</scope>
    <source>
        <strain evidence="7 8">W409</strain>
    </source>
</reference>
<keyword evidence="3 6" id="KW-0812">Transmembrane</keyword>
<comment type="subcellular location">
    <subcellularLocation>
        <location evidence="6">Cell membrane</location>
        <topology evidence="6">Multi-pass membrane protein</topology>
    </subcellularLocation>
    <subcellularLocation>
        <location evidence="1">Membrane</location>
    </subcellularLocation>
</comment>
<comment type="caution">
    <text evidence="7">The sequence shown here is derived from an EMBL/GenBank/DDBJ whole genome shotgun (WGS) entry which is preliminary data.</text>
</comment>
<evidence type="ECO:0000256" key="6">
    <source>
        <dbReference type="RuleBase" id="RU363076"/>
    </source>
</evidence>
<dbReference type="InterPro" id="IPR002994">
    <property type="entry name" value="Surf1/Shy1"/>
</dbReference>
<gene>
    <name evidence="7" type="ORF">RM544_14320</name>
</gene>
<name>A0AAW8R352_9ALTE</name>
<dbReference type="GO" id="GO:0005886">
    <property type="term" value="C:plasma membrane"/>
    <property type="evidence" value="ECO:0007669"/>
    <property type="project" value="UniProtKB-SubCell"/>
</dbReference>
<feature type="transmembrane region" description="Helical" evidence="6">
    <location>
        <begin position="6"/>
        <end position="29"/>
    </location>
</feature>
<keyword evidence="5 6" id="KW-0472">Membrane</keyword>
<protein>
    <recommendedName>
        <fullName evidence="6">SURF1-like protein</fullName>
    </recommendedName>
</protein>
<evidence type="ECO:0000313" key="8">
    <source>
        <dbReference type="Proteomes" id="UP001249020"/>
    </source>
</evidence>
<proteinExistence type="inferred from homology"/>